<dbReference type="AlphaFoldDB" id="A0A218YS99"/>
<evidence type="ECO:0000259" key="1">
    <source>
        <dbReference type="Pfam" id="PF00024"/>
    </source>
</evidence>
<dbReference type="InParanoid" id="A0A218YS99"/>
<dbReference type="OrthoDB" id="3557676at2759"/>
<gene>
    <name evidence="2" type="ORF">B2J93_8323</name>
</gene>
<protein>
    <recommendedName>
        <fullName evidence="1">Apple domain-containing protein</fullName>
    </recommendedName>
</protein>
<feature type="domain" description="Apple" evidence="1">
    <location>
        <begin position="113"/>
        <end position="162"/>
    </location>
</feature>
<keyword evidence="3" id="KW-1185">Reference proteome</keyword>
<reference evidence="2 3" key="1">
    <citation type="submission" date="2017-04" db="EMBL/GenBank/DDBJ databases">
        <title>Draft genome sequence of Marssonina coronaria NL1: causal agent of apple blotch.</title>
        <authorList>
            <person name="Cheng Q."/>
        </authorList>
    </citation>
    <scope>NUCLEOTIDE SEQUENCE [LARGE SCALE GENOMIC DNA]</scope>
    <source>
        <strain evidence="2 3">NL1</strain>
    </source>
</reference>
<sequence length="241" mass="25460">MSLNVESPAQYHLETFTPIITMKTTPLGGLFAILSIGIPSTCAQIDIRSLVLDLTNSGAAQPYKCPRRSRVQLHDAPLVADTACPQAMDKRYAASGDKTFYILCCRHVDDGKKALSIVPGVPSLQACIAHCAQHAGCKSVLYTAREGSNSNYPLQTCELFAAGDYGKQSPCNNDAHDSAFLIEPPLAEHISVDVSSGQLPFPGGPAASGTAWVRTPGTVDAGCAQSFIDALRRASISCSSC</sequence>
<evidence type="ECO:0000313" key="3">
    <source>
        <dbReference type="Proteomes" id="UP000242519"/>
    </source>
</evidence>
<accession>A0A218YS99</accession>
<comment type="caution">
    <text evidence="2">The sequence shown here is derived from an EMBL/GenBank/DDBJ whole genome shotgun (WGS) entry which is preliminary data.</text>
</comment>
<evidence type="ECO:0000313" key="2">
    <source>
        <dbReference type="EMBL" id="OWO97863.1"/>
    </source>
</evidence>
<dbReference type="EMBL" id="MZNU01000421">
    <property type="protein sequence ID" value="OWO97863.1"/>
    <property type="molecule type" value="Genomic_DNA"/>
</dbReference>
<name>A0A218YS99_9HELO</name>
<organism evidence="2 3">
    <name type="scientific">Diplocarpon coronariae</name>
    <dbReference type="NCBI Taxonomy" id="2795749"/>
    <lineage>
        <taxon>Eukaryota</taxon>
        <taxon>Fungi</taxon>
        <taxon>Dikarya</taxon>
        <taxon>Ascomycota</taxon>
        <taxon>Pezizomycotina</taxon>
        <taxon>Leotiomycetes</taxon>
        <taxon>Helotiales</taxon>
        <taxon>Drepanopezizaceae</taxon>
        <taxon>Diplocarpon</taxon>
    </lineage>
</organism>
<dbReference type="Pfam" id="PF00024">
    <property type="entry name" value="PAN_1"/>
    <property type="match status" value="1"/>
</dbReference>
<dbReference type="Proteomes" id="UP000242519">
    <property type="component" value="Unassembled WGS sequence"/>
</dbReference>
<proteinExistence type="predicted"/>
<dbReference type="InterPro" id="IPR003609">
    <property type="entry name" value="Pan_app"/>
</dbReference>